<dbReference type="PANTHER" id="PTHR43689">
    <property type="entry name" value="HYDROLASE"/>
    <property type="match status" value="1"/>
</dbReference>
<accession>A0A9D1LJX2</accession>
<dbReference type="PANTHER" id="PTHR43689:SF8">
    <property type="entry name" value="ALPHA_BETA-HYDROLASES SUPERFAMILY PROTEIN"/>
    <property type="match status" value="1"/>
</dbReference>
<name>A0A9D1LJX2_9CLOT</name>
<protein>
    <submittedName>
        <fullName evidence="2">Alpha/beta hydrolase</fullName>
    </submittedName>
</protein>
<proteinExistence type="predicted"/>
<dbReference type="Pfam" id="PF12697">
    <property type="entry name" value="Abhydrolase_6"/>
    <property type="match status" value="1"/>
</dbReference>
<dbReference type="GO" id="GO:0016787">
    <property type="term" value="F:hydrolase activity"/>
    <property type="evidence" value="ECO:0007669"/>
    <property type="project" value="UniProtKB-KW"/>
</dbReference>
<dbReference type="AlphaFoldDB" id="A0A9D1LJX2"/>
<dbReference type="InterPro" id="IPR029058">
    <property type="entry name" value="AB_hydrolase_fold"/>
</dbReference>
<dbReference type="Proteomes" id="UP000824073">
    <property type="component" value="Unassembled WGS sequence"/>
</dbReference>
<dbReference type="Gene3D" id="3.40.50.1820">
    <property type="entry name" value="alpha/beta hydrolase"/>
    <property type="match status" value="2"/>
</dbReference>
<reference evidence="2" key="1">
    <citation type="submission" date="2020-10" db="EMBL/GenBank/DDBJ databases">
        <authorList>
            <person name="Gilroy R."/>
        </authorList>
    </citation>
    <scope>NUCLEOTIDE SEQUENCE</scope>
    <source>
        <strain evidence="2">CHK191-8634</strain>
    </source>
</reference>
<evidence type="ECO:0000313" key="3">
    <source>
        <dbReference type="Proteomes" id="UP000824073"/>
    </source>
</evidence>
<keyword evidence="2" id="KW-0378">Hydrolase</keyword>
<evidence type="ECO:0000259" key="1">
    <source>
        <dbReference type="Pfam" id="PF12697"/>
    </source>
</evidence>
<gene>
    <name evidence="2" type="ORF">IAB67_03825</name>
</gene>
<organism evidence="2 3">
    <name type="scientific">Candidatus Ventrousia excrementavium</name>
    <dbReference type="NCBI Taxonomy" id="2840961"/>
    <lineage>
        <taxon>Bacteria</taxon>
        <taxon>Bacillati</taxon>
        <taxon>Bacillota</taxon>
        <taxon>Clostridia</taxon>
        <taxon>Eubacteriales</taxon>
        <taxon>Clostridiaceae</taxon>
        <taxon>Clostridiaceae incertae sedis</taxon>
        <taxon>Candidatus Ventrousia</taxon>
    </lineage>
</organism>
<sequence>MPYILLHGLGQSASSWARTTDALQIPADDVLCPELSDWLHSHEPRYNSLYQAFTAYCSGLSQPLDLCGLSLGGILALQYAIESPSRVHSLVLIGAQSSMPRRLLRLQNAIFRFLPARAFASTGFGKKEFLGLCSSLMDLDFSPGLRNVACPVLVLCGENDRANKSAAQQLHAQLPQSELMLIPRAGHEVNVDAPDALAQALRSFWAV</sequence>
<reference evidence="2" key="2">
    <citation type="journal article" date="2021" name="PeerJ">
        <title>Extensive microbial diversity within the chicken gut microbiome revealed by metagenomics and culture.</title>
        <authorList>
            <person name="Gilroy R."/>
            <person name="Ravi A."/>
            <person name="Getino M."/>
            <person name="Pursley I."/>
            <person name="Horton D.L."/>
            <person name="Alikhan N.F."/>
            <person name="Baker D."/>
            <person name="Gharbi K."/>
            <person name="Hall N."/>
            <person name="Watson M."/>
            <person name="Adriaenssens E.M."/>
            <person name="Foster-Nyarko E."/>
            <person name="Jarju S."/>
            <person name="Secka A."/>
            <person name="Antonio M."/>
            <person name="Oren A."/>
            <person name="Chaudhuri R.R."/>
            <person name="La Ragione R."/>
            <person name="Hildebrand F."/>
            <person name="Pallen M.J."/>
        </authorList>
    </citation>
    <scope>NUCLEOTIDE SEQUENCE</scope>
    <source>
        <strain evidence="2">CHK191-8634</strain>
    </source>
</reference>
<evidence type="ECO:0000313" key="2">
    <source>
        <dbReference type="EMBL" id="HIU43408.1"/>
    </source>
</evidence>
<dbReference type="EMBL" id="DVMR01000034">
    <property type="protein sequence ID" value="HIU43408.1"/>
    <property type="molecule type" value="Genomic_DNA"/>
</dbReference>
<comment type="caution">
    <text evidence="2">The sequence shown here is derived from an EMBL/GenBank/DDBJ whole genome shotgun (WGS) entry which is preliminary data.</text>
</comment>
<dbReference type="InterPro" id="IPR000073">
    <property type="entry name" value="AB_hydrolase_1"/>
</dbReference>
<dbReference type="SUPFAM" id="SSF53474">
    <property type="entry name" value="alpha/beta-Hydrolases"/>
    <property type="match status" value="1"/>
</dbReference>
<feature type="domain" description="AB hydrolase-1" evidence="1">
    <location>
        <begin position="4"/>
        <end position="200"/>
    </location>
</feature>